<dbReference type="OrthoDB" id="26107at2"/>
<dbReference type="Proteomes" id="UP000266089">
    <property type="component" value="Unassembled WGS sequence"/>
</dbReference>
<sequence length="198" mass="22945">MRWPWVLFAFGVFFPLALAQAWQIAKAPGFVVQTASPEDARHLPEVFRVLQKARRDLIAAGYTPPPEVRVVVHPHLKSYRAATRLPWFILAAANRNRNQIDSQRLRLLLERGALERTLRHELFHLAQPAGWPRWKAEGMALRFAGDRPRARPLENIDEAELERLLINPPDQETLNRAMATAFWWVGRWQAGQNLRQRP</sequence>
<dbReference type="RefSeq" id="WP_027888824.1">
    <property type="nucleotide sequence ID" value="NZ_JBHSXZ010000085.1"/>
</dbReference>
<protein>
    <recommendedName>
        <fullName evidence="3">Peptidase MA-like domain-containing protein</fullName>
    </recommendedName>
</protein>
<name>A0A399DXF2_9DEIN</name>
<evidence type="ECO:0008006" key="3">
    <source>
        <dbReference type="Google" id="ProtNLM"/>
    </source>
</evidence>
<comment type="caution">
    <text evidence="1">The sequence shown here is derived from an EMBL/GenBank/DDBJ whole genome shotgun (WGS) entry which is preliminary data.</text>
</comment>
<dbReference type="KEGG" id="mtai:Mtai_v1c27980"/>
<dbReference type="AlphaFoldDB" id="A0A399DXF2"/>
<gene>
    <name evidence="1" type="ORF">Mcate_01845</name>
</gene>
<dbReference type="EMBL" id="QWKX01000047">
    <property type="protein sequence ID" value="RIH76229.1"/>
    <property type="molecule type" value="Genomic_DNA"/>
</dbReference>
<accession>A0A399DXF2</accession>
<organism evidence="1 2">
    <name type="scientific">Meiothermus taiwanensis</name>
    <dbReference type="NCBI Taxonomy" id="172827"/>
    <lineage>
        <taxon>Bacteria</taxon>
        <taxon>Thermotogati</taxon>
        <taxon>Deinococcota</taxon>
        <taxon>Deinococci</taxon>
        <taxon>Thermales</taxon>
        <taxon>Thermaceae</taxon>
        <taxon>Meiothermus</taxon>
    </lineage>
</organism>
<evidence type="ECO:0000313" key="1">
    <source>
        <dbReference type="EMBL" id="RIH76229.1"/>
    </source>
</evidence>
<evidence type="ECO:0000313" key="2">
    <source>
        <dbReference type="Proteomes" id="UP000266089"/>
    </source>
</evidence>
<proteinExistence type="predicted"/>
<reference evidence="1 2" key="1">
    <citation type="submission" date="2018-08" db="EMBL/GenBank/DDBJ databases">
        <title>Meiothermus cateniformans JCM 15151 genome sequencing project.</title>
        <authorList>
            <person name="Da Costa M.S."/>
            <person name="Albuquerque L."/>
            <person name="Raposo P."/>
            <person name="Froufe H.J.C."/>
            <person name="Barroso C.S."/>
            <person name="Egas C."/>
        </authorList>
    </citation>
    <scope>NUCLEOTIDE SEQUENCE [LARGE SCALE GENOMIC DNA]</scope>
    <source>
        <strain evidence="1 2">JCM 15151</strain>
    </source>
</reference>